<dbReference type="STRING" id="649349.Lbys_3518"/>
<dbReference type="AlphaFoldDB" id="E4RZ48"/>
<feature type="transmembrane region" description="Helical" evidence="1">
    <location>
        <begin position="32"/>
        <end position="51"/>
    </location>
</feature>
<dbReference type="InterPro" id="IPR000620">
    <property type="entry name" value="EamA_dom"/>
</dbReference>
<dbReference type="Pfam" id="PF00892">
    <property type="entry name" value="EamA"/>
    <property type="match status" value="2"/>
</dbReference>
<dbReference type="eggNOG" id="COG0697">
    <property type="taxonomic scope" value="Bacteria"/>
</dbReference>
<dbReference type="Proteomes" id="UP000007435">
    <property type="component" value="Chromosome"/>
</dbReference>
<feature type="transmembrane region" description="Helical" evidence="1">
    <location>
        <begin position="63"/>
        <end position="81"/>
    </location>
</feature>
<dbReference type="GO" id="GO:0016020">
    <property type="term" value="C:membrane"/>
    <property type="evidence" value="ECO:0007669"/>
    <property type="project" value="InterPro"/>
</dbReference>
<name>E4RZ48_LEAB4</name>
<proteinExistence type="predicted"/>
<keyword evidence="1" id="KW-1133">Transmembrane helix</keyword>
<accession>E4RZ48</accession>
<feature type="domain" description="EamA" evidence="2">
    <location>
        <begin position="5"/>
        <end position="131"/>
    </location>
</feature>
<reference key="1">
    <citation type="submission" date="2010-11" db="EMBL/GenBank/DDBJ databases">
        <title>The complete genome of Leadbetterella byssophila DSM 17132.</title>
        <authorList>
            <consortium name="US DOE Joint Genome Institute (JGI-PGF)"/>
            <person name="Lucas S."/>
            <person name="Copeland A."/>
            <person name="Lapidus A."/>
            <person name="Glavina del Rio T."/>
            <person name="Dalin E."/>
            <person name="Tice H."/>
            <person name="Bruce D."/>
            <person name="Goodwin L."/>
            <person name="Pitluck S."/>
            <person name="Kyrpides N."/>
            <person name="Mavromatis K."/>
            <person name="Ivanova N."/>
            <person name="Teshima H."/>
            <person name="Brettin T."/>
            <person name="Detter J.C."/>
            <person name="Han C."/>
            <person name="Tapia R."/>
            <person name="Land M."/>
            <person name="Hauser L."/>
            <person name="Markowitz V."/>
            <person name="Cheng J.-F."/>
            <person name="Hugenholtz P."/>
            <person name="Woyke T."/>
            <person name="Wu D."/>
            <person name="Tindall B."/>
            <person name="Pomrenke H.G."/>
            <person name="Brambilla E."/>
            <person name="Klenk H.-P."/>
            <person name="Eisen J.A."/>
        </authorList>
    </citation>
    <scope>NUCLEOTIDE SEQUENCE [LARGE SCALE GENOMIC DNA]</scope>
    <source>
        <strain>DSM 17132</strain>
    </source>
</reference>
<protein>
    <recommendedName>
        <fullName evidence="2">EamA domain-containing protein</fullName>
    </recommendedName>
</protein>
<dbReference type="HOGENOM" id="CLU_033863_15_3_10"/>
<keyword evidence="1" id="KW-0472">Membrane</keyword>
<feature type="transmembrane region" description="Helical" evidence="1">
    <location>
        <begin position="235"/>
        <end position="254"/>
    </location>
</feature>
<feature type="transmembrane region" description="Helical" evidence="1">
    <location>
        <begin position="260"/>
        <end position="283"/>
    </location>
</feature>
<feature type="transmembrane region" description="Helical" evidence="1">
    <location>
        <begin position="205"/>
        <end position="223"/>
    </location>
</feature>
<dbReference type="KEGG" id="lby:Lbys_3518"/>
<dbReference type="PANTHER" id="PTHR22911">
    <property type="entry name" value="ACYL-MALONYL CONDENSING ENZYME-RELATED"/>
    <property type="match status" value="1"/>
</dbReference>
<evidence type="ECO:0000313" key="3">
    <source>
        <dbReference type="EMBL" id="ADQ19166.1"/>
    </source>
</evidence>
<evidence type="ECO:0000313" key="4">
    <source>
        <dbReference type="Proteomes" id="UP000007435"/>
    </source>
</evidence>
<dbReference type="PANTHER" id="PTHR22911:SF79">
    <property type="entry name" value="MOBA-LIKE NTP TRANSFERASE DOMAIN-CONTAINING PROTEIN"/>
    <property type="match status" value="1"/>
</dbReference>
<evidence type="ECO:0000256" key="1">
    <source>
        <dbReference type="SAM" id="Phobius"/>
    </source>
</evidence>
<feature type="transmembrane region" description="Helical" evidence="1">
    <location>
        <begin position="169"/>
        <end position="193"/>
    </location>
</feature>
<dbReference type="RefSeq" id="WP_013410189.1">
    <property type="nucleotide sequence ID" value="NC_014655.1"/>
</dbReference>
<keyword evidence="4" id="KW-1185">Reference proteome</keyword>
<dbReference type="InterPro" id="IPR037185">
    <property type="entry name" value="EmrE-like"/>
</dbReference>
<dbReference type="EMBL" id="CP002305">
    <property type="protein sequence ID" value="ADQ19166.1"/>
    <property type="molecule type" value="Genomic_DNA"/>
</dbReference>
<gene>
    <name evidence="3" type="ordered locus">Lbys_3518</name>
</gene>
<feature type="domain" description="EamA" evidence="2">
    <location>
        <begin position="139"/>
        <end position="277"/>
    </location>
</feature>
<dbReference type="SUPFAM" id="SSF103481">
    <property type="entry name" value="Multidrug resistance efflux transporter EmrE"/>
    <property type="match status" value="2"/>
</dbReference>
<feature type="transmembrane region" description="Helical" evidence="1">
    <location>
        <begin position="87"/>
        <end position="107"/>
    </location>
</feature>
<sequence length="301" mass="33932">MRQSYLFLHIAVILAGFTGILGKLIQLNEGLLTWYRILISSLALFIILLITKTPHPKDDKLRMAGTGCIIMIHWLFFYGSIKYSNVSIGVVCYALTSCFTALLVPFIQKKKFVFSELLLSLLTILGIGLIFHFDTTHQTGIILGIISSLFAALFTIVNEGWVRKYDTRIINFYEILGGTIALTLLLPLYLYLFPTDYIFPDLKDGIYLLILGLVCTVGLYQLFSEALKKIPAFTVNLTFNLEPVYAIILAFILFKEAHEVNQYFYIGLVCVMLSVLLQTWLTIKRQPITSAPSGGSESRTE</sequence>
<organism evidence="3 4">
    <name type="scientific">Leadbetterella byssophila (strain DSM 17132 / JCM 16389 / KACC 11308 / NBRC 106382 / 4M15)</name>
    <dbReference type="NCBI Taxonomy" id="649349"/>
    <lineage>
        <taxon>Bacteria</taxon>
        <taxon>Pseudomonadati</taxon>
        <taxon>Bacteroidota</taxon>
        <taxon>Cytophagia</taxon>
        <taxon>Cytophagales</taxon>
        <taxon>Leadbetterellaceae</taxon>
        <taxon>Leadbetterella</taxon>
    </lineage>
</organism>
<reference evidence="3 4" key="2">
    <citation type="journal article" date="2011" name="Stand. Genomic Sci.">
        <title>Complete genome sequence of Leadbetterella byssophila type strain (4M15).</title>
        <authorList>
            <person name="Abt B."/>
            <person name="Teshima H."/>
            <person name="Lucas S."/>
            <person name="Lapidus A."/>
            <person name="Del Rio T.G."/>
            <person name="Nolan M."/>
            <person name="Tice H."/>
            <person name="Cheng J.F."/>
            <person name="Pitluck S."/>
            <person name="Liolios K."/>
            <person name="Pagani I."/>
            <person name="Ivanova N."/>
            <person name="Mavromatis K."/>
            <person name="Pati A."/>
            <person name="Tapia R."/>
            <person name="Han C."/>
            <person name="Goodwin L."/>
            <person name="Chen A."/>
            <person name="Palaniappan K."/>
            <person name="Land M."/>
            <person name="Hauser L."/>
            <person name="Chang Y.J."/>
            <person name="Jeffries C.D."/>
            <person name="Rohde M."/>
            <person name="Goker M."/>
            <person name="Tindall B.J."/>
            <person name="Detter J.C."/>
            <person name="Woyke T."/>
            <person name="Bristow J."/>
            <person name="Eisen J.A."/>
            <person name="Markowitz V."/>
            <person name="Hugenholtz P."/>
            <person name="Klenk H.P."/>
            <person name="Kyrpides N.C."/>
        </authorList>
    </citation>
    <scope>NUCLEOTIDE SEQUENCE [LARGE SCALE GENOMIC DNA]</scope>
    <source>
        <strain evidence="4">DSM 17132 / JCM 16389 / KACC 11308 / NBRC 106382 / 4M15</strain>
    </source>
</reference>
<dbReference type="OrthoDB" id="9150437at2"/>
<keyword evidence="1" id="KW-0812">Transmembrane</keyword>
<feature type="transmembrane region" description="Helical" evidence="1">
    <location>
        <begin position="114"/>
        <end position="133"/>
    </location>
</feature>
<feature type="transmembrane region" description="Helical" evidence="1">
    <location>
        <begin position="139"/>
        <end position="157"/>
    </location>
</feature>
<evidence type="ECO:0000259" key="2">
    <source>
        <dbReference type="Pfam" id="PF00892"/>
    </source>
</evidence>